<evidence type="ECO:0000313" key="7">
    <source>
        <dbReference type="EMBL" id="KAK7495838.1"/>
    </source>
</evidence>
<evidence type="ECO:0008006" key="9">
    <source>
        <dbReference type="Google" id="ProtNLM"/>
    </source>
</evidence>
<name>A0ABD0L9H6_9CAEN</name>
<accession>A0ABD0L9H6</accession>
<evidence type="ECO:0000256" key="5">
    <source>
        <dbReference type="ARBA" id="ARBA00023136"/>
    </source>
</evidence>
<evidence type="ECO:0000256" key="1">
    <source>
        <dbReference type="ARBA" id="ARBA00004141"/>
    </source>
</evidence>
<comment type="caution">
    <text evidence="7">The sequence shown here is derived from an EMBL/GenBank/DDBJ whole genome shotgun (WGS) entry which is preliminary data.</text>
</comment>
<feature type="transmembrane region" description="Helical" evidence="6">
    <location>
        <begin position="16"/>
        <end position="38"/>
    </location>
</feature>
<feature type="transmembrane region" description="Helical" evidence="6">
    <location>
        <begin position="161"/>
        <end position="178"/>
    </location>
</feature>
<dbReference type="AlphaFoldDB" id="A0ABD0L9H6"/>
<keyword evidence="4 6" id="KW-1133">Transmembrane helix</keyword>
<keyword evidence="5 6" id="KW-0472">Membrane</keyword>
<keyword evidence="3 6" id="KW-0812">Transmembrane</keyword>
<dbReference type="Proteomes" id="UP001519460">
    <property type="component" value="Unassembled WGS sequence"/>
</dbReference>
<reference evidence="7 8" key="1">
    <citation type="journal article" date="2023" name="Sci. Data">
        <title>Genome assembly of the Korean intertidal mud-creeper Batillaria attramentaria.</title>
        <authorList>
            <person name="Patra A.K."/>
            <person name="Ho P.T."/>
            <person name="Jun S."/>
            <person name="Lee S.J."/>
            <person name="Kim Y."/>
            <person name="Won Y.J."/>
        </authorList>
    </citation>
    <scope>NUCLEOTIDE SEQUENCE [LARGE SCALE GENOMIC DNA]</scope>
    <source>
        <strain evidence="7">Wonlab-2016</strain>
    </source>
</reference>
<dbReference type="GO" id="GO:0016020">
    <property type="term" value="C:membrane"/>
    <property type="evidence" value="ECO:0007669"/>
    <property type="project" value="UniProtKB-SubCell"/>
</dbReference>
<comment type="similarity">
    <text evidence="2 6">Belongs to the peroxisomal membrane protein PXMP2/4 family.</text>
</comment>
<organism evidence="7 8">
    <name type="scientific">Batillaria attramentaria</name>
    <dbReference type="NCBI Taxonomy" id="370345"/>
    <lineage>
        <taxon>Eukaryota</taxon>
        <taxon>Metazoa</taxon>
        <taxon>Spiralia</taxon>
        <taxon>Lophotrochozoa</taxon>
        <taxon>Mollusca</taxon>
        <taxon>Gastropoda</taxon>
        <taxon>Caenogastropoda</taxon>
        <taxon>Sorbeoconcha</taxon>
        <taxon>Cerithioidea</taxon>
        <taxon>Batillariidae</taxon>
        <taxon>Batillaria</taxon>
    </lineage>
</organism>
<gene>
    <name evidence="7" type="ORF">BaRGS_00012828</name>
</gene>
<evidence type="ECO:0000313" key="8">
    <source>
        <dbReference type="Proteomes" id="UP001519460"/>
    </source>
</evidence>
<comment type="subcellular location">
    <subcellularLocation>
        <location evidence="1">Membrane</location>
        <topology evidence="1">Multi-pass membrane protein</topology>
    </subcellularLocation>
</comment>
<dbReference type="PANTHER" id="PTHR11266">
    <property type="entry name" value="PEROXISOMAL MEMBRANE PROTEIN 2, PXMP2 MPV17"/>
    <property type="match status" value="1"/>
</dbReference>
<evidence type="ECO:0000256" key="6">
    <source>
        <dbReference type="RuleBase" id="RU363053"/>
    </source>
</evidence>
<evidence type="ECO:0000256" key="3">
    <source>
        <dbReference type="ARBA" id="ARBA00022692"/>
    </source>
</evidence>
<sequence length="195" mass="22385">MNRLKNTVNVLFTRHLFATNVASGCGLLSLGDFIIQNIERRYVKKTQGRTVNYNYERTGRMFVIGVILGPFNHFWYRFLDRAVTGKGVKMVAKKVAADQAVAGPFFCSSFLLGMGLLEGKSLGACGQEWREKFPTIYMADWCIWPPAQIINFYFLPPQYRVVYVAFVTLCWNTFLSFMKHKDMLHAHDEISEKSS</sequence>
<evidence type="ECO:0000256" key="4">
    <source>
        <dbReference type="ARBA" id="ARBA00022989"/>
    </source>
</evidence>
<dbReference type="PROSITE" id="PS51257">
    <property type="entry name" value="PROKAR_LIPOPROTEIN"/>
    <property type="match status" value="1"/>
</dbReference>
<keyword evidence="8" id="KW-1185">Reference proteome</keyword>
<feature type="transmembrane region" description="Helical" evidence="6">
    <location>
        <begin position="96"/>
        <end position="117"/>
    </location>
</feature>
<feature type="transmembrane region" description="Helical" evidence="6">
    <location>
        <begin position="59"/>
        <end position="76"/>
    </location>
</feature>
<evidence type="ECO:0000256" key="2">
    <source>
        <dbReference type="ARBA" id="ARBA00006824"/>
    </source>
</evidence>
<dbReference type="InterPro" id="IPR007248">
    <property type="entry name" value="Mpv17_PMP22"/>
</dbReference>
<proteinExistence type="inferred from homology"/>
<dbReference type="EMBL" id="JACVVK020000071">
    <property type="protein sequence ID" value="KAK7495838.1"/>
    <property type="molecule type" value="Genomic_DNA"/>
</dbReference>
<dbReference type="PANTHER" id="PTHR11266:SF8">
    <property type="entry name" value="MPV17-LIKE PROTEIN 2"/>
    <property type="match status" value="1"/>
</dbReference>
<protein>
    <recommendedName>
        <fullName evidence="9">Mpv17-like protein 2</fullName>
    </recommendedName>
</protein>
<dbReference type="Pfam" id="PF04117">
    <property type="entry name" value="Mpv17_PMP22"/>
    <property type="match status" value="1"/>
</dbReference>